<name>A0ABU1AUC5_9BACT</name>
<dbReference type="RefSeq" id="WP_308950037.1">
    <property type="nucleotide sequence ID" value="NZ_JARXHW010000018.1"/>
</dbReference>
<dbReference type="CDD" id="cd01898">
    <property type="entry name" value="Obg"/>
    <property type="match status" value="1"/>
</dbReference>
<dbReference type="InterPro" id="IPR045086">
    <property type="entry name" value="OBG_GTPase"/>
</dbReference>
<evidence type="ECO:0000313" key="8">
    <source>
        <dbReference type="EMBL" id="MDQ8207769.1"/>
    </source>
</evidence>
<accession>A0ABU1AUC5</accession>
<evidence type="ECO:0000256" key="5">
    <source>
        <dbReference type="HAMAP-Rule" id="MF_01454"/>
    </source>
</evidence>
<evidence type="ECO:0000256" key="4">
    <source>
        <dbReference type="ARBA" id="ARBA00023134"/>
    </source>
</evidence>
<dbReference type="Gene3D" id="3.40.50.300">
    <property type="entry name" value="P-loop containing nucleotide triphosphate hydrolases"/>
    <property type="match status" value="1"/>
</dbReference>
<sequence>MFYDEVKVNFKAGKGGDGCFSFRRAKYEPKGGPDGGDGGRGGDVYIEGDTNVADLTDFHFKPGWKAKNGEPGRGRDQHGANGADIILKLPVGTIVVDRDSGDPIAEVTEHGERVLLLEGGDGGKGNAQFKSSTNQAPRQFTLGKPAEEGDFRLIIKTIADVGLIGFPNAGKSTLLNMITNAHPKTGAYPFTTVFPTVGVLEYPEQFERITVADIPGLIEGASENRGLGHRFLKHVERCKVLIIMLDMEGTDGRDPLGDYKVLINELKLYMPGLARKPELICANKMDEPNAAENLKLFQKKVKDKVYPISCVSDEGFEELKQAMLAEVLKIRASEEVEGEEDESTGDSE</sequence>
<dbReference type="SUPFAM" id="SSF52540">
    <property type="entry name" value="P-loop containing nucleoside triphosphate hydrolases"/>
    <property type="match status" value="1"/>
</dbReference>
<feature type="binding site" evidence="5">
    <location>
        <position position="192"/>
    </location>
    <ligand>
        <name>Mg(2+)</name>
        <dbReference type="ChEBI" id="CHEBI:18420"/>
    </ligand>
</feature>
<evidence type="ECO:0000256" key="1">
    <source>
        <dbReference type="ARBA" id="ARBA00007699"/>
    </source>
</evidence>
<keyword evidence="4 5" id="KW-0342">GTP-binding</keyword>
<proteinExistence type="inferred from homology"/>
<dbReference type="Proteomes" id="UP001225316">
    <property type="component" value="Unassembled WGS sequence"/>
</dbReference>
<dbReference type="PRINTS" id="PR00326">
    <property type="entry name" value="GTP1OBG"/>
</dbReference>
<evidence type="ECO:0000256" key="3">
    <source>
        <dbReference type="ARBA" id="ARBA00022842"/>
    </source>
</evidence>
<dbReference type="PROSITE" id="PS51710">
    <property type="entry name" value="G_OBG"/>
    <property type="match status" value="1"/>
</dbReference>
<dbReference type="NCBIfam" id="NF008955">
    <property type="entry name" value="PRK12297.1"/>
    <property type="match status" value="1"/>
</dbReference>
<dbReference type="SUPFAM" id="SSF82051">
    <property type="entry name" value="Obg GTP-binding protein N-terminal domain"/>
    <property type="match status" value="1"/>
</dbReference>
<dbReference type="Gene3D" id="2.70.210.12">
    <property type="entry name" value="GTP1/OBG domain"/>
    <property type="match status" value="1"/>
</dbReference>
<feature type="domain" description="Obg" evidence="7">
    <location>
        <begin position="1"/>
        <end position="158"/>
    </location>
</feature>
<comment type="function">
    <text evidence="5">An essential GTPase which binds GTP, GDP and possibly (p)ppGpp with moderate affinity, with high nucleotide exchange rates and a fairly low GTP hydrolysis rate. Plays a role in control of the cell cycle, stress response, ribosome biogenesis and in those bacteria that undergo differentiation, in morphogenesis control.</text>
</comment>
<gene>
    <name evidence="8" type="primary">obgE</name>
    <name evidence="5" type="synonym">obg</name>
    <name evidence="8" type="ORF">QEH52_09625</name>
</gene>
<dbReference type="NCBIfam" id="TIGR02729">
    <property type="entry name" value="Obg_CgtA"/>
    <property type="match status" value="1"/>
</dbReference>
<keyword evidence="9" id="KW-1185">Reference proteome</keyword>
<dbReference type="PIRSF" id="PIRSF002401">
    <property type="entry name" value="GTP_bd_Obg/CgtA"/>
    <property type="match status" value="1"/>
</dbReference>
<keyword evidence="2 5" id="KW-0547">Nucleotide-binding</keyword>
<dbReference type="PANTHER" id="PTHR11702">
    <property type="entry name" value="DEVELOPMENTALLY REGULATED GTP-BINDING PROTEIN-RELATED"/>
    <property type="match status" value="1"/>
</dbReference>
<comment type="similarity">
    <text evidence="1 5">Belongs to the TRAFAC class OBG-HflX-like GTPase superfamily. OBG GTPase family.</text>
</comment>
<keyword evidence="3 5" id="KW-0460">Magnesium</keyword>
<keyword evidence="5" id="KW-0963">Cytoplasm</keyword>
<comment type="caution">
    <text evidence="8">The sequence shown here is derived from an EMBL/GenBank/DDBJ whole genome shotgun (WGS) entry which is preliminary data.</text>
</comment>
<dbReference type="Pfam" id="PF01926">
    <property type="entry name" value="MMR_HSR1"/>
    <property type="match status" value="1"/>
</dbReference>
<dbReference type="EC" id="3.6.5.-" evidence="5"/>
<feature type="binding site" evidence="5">
    <location>
        <begin position="165"/>
        <end position="172"/>
    </location>
    <ligand>
        <name>GTP</name>
        <dbReference type="ChEBI" id="CHEBI:37565"/>
    </ligand>
</feature>
<dbReference type="EMBL" id="JARXHW010000018">
    <property type="protein sequence ID" value="MDQ8207769.1"/>
    <property type="molecule type" value="Genomic_DNA"/>
</dbReference>
<feature type="binding site" evidence="5">
    <location>
        <begin position="213"/>
        <end position="216"/>
    </location>
    <ligand>
        <name>GTP</name>
        <dbReference type="ChEBI" id="CHEBI:37565"/>
    </ligand>
</feature>
<feature type="binding site" evidence="5">
    <location>
        <position position="172"/>
    </location>
    <ligand>
        <name>Mg(2+)</name>
        <dbReference type="ChEBI" id="CHEBI:18420"/>
    </ligand>
</feature>
<feature type="binding site" evidence="5">
    <location>
        <begin position="309"/>
        <end position="311"/>
    </location>
    <ligand>
        <name>GTP</name>
        <dbReference type="ChEBI" id="CHEBI:37565"/>
    </ligand>
</feature>
<protein>
    <recommendedName>
        <fullName evidence="5">GTPase Obg</fullName>
        <ecNumber evidence="5">3.6.5.-</ecNumber>
    </recommendedName>
    <alternativeName>
        <fullName evidence="5">GTP-binding protein Obg</fullName>
    </alternativeName>
</protein>
<comment type="subcellular location">
    <subcellularLocation>
        <location evidence="5">Cytoplasm</location>
    </subcellularLocation>
</comment>
<organism evidence="8 9">
    <name type="scientific">Thalassobacterium maritimum</name>
    <dbReference type="NCBI Taxonomy" id="3041265"/>
    <lineage>
        <taxon>Bacteria</taxon>
        <taxon>Pseudomonadati</taxon>
        <taxon>Verrucomicrobiota</taxon>
        <taxon>Opitutia</taxon>
        <taxon>Puniceicoccales</taxon>
        <taxon>Coraliomargaritaceae</taxon>
        <taxon>Thalassobacterium</taxon>
    </lineage>
</organism>
<feature type="binding site" evidence="5">
    <location>
        <begin position="283"/>
        <end position="286"/>
    </location>
    <ligand>
        <name>GTP</name>
        <dbReference type="ChEBI" id="CHEBI:37565"/>
    </ligand>
</feature>
<evidence type="ECO:0000256" key="2">
    <source>
        <dbReference type="ARBA" id="ARBA00022741"/>
    </source>
</evidence>
<dbReference type="InterPro" id="IPR006073">
    <property type="entry name" value="GTP-bd"/>
</dbReference>
<reference evidence="8 9" key="1">
    <citation type="submission" date="2023-04" db="EMBL/GenBank/DDBJ databases">
        <title>A novel bacteria isolated from coastal sediment.</title>
        <authorList>
            <person name="Liu X.-J."/>
            <person name="Du Z.-J."/>
        </authorList>
    </citation>
    <scope>NUCLEOTIDE SEQUENCE [LARGE SCALE GENOMIC DNA]</scope>
    <source>
        <strain evidence="8 9">SDUM461003</strain>
    </source>
</reference>
<dbReference type="PANTHER" id="PTHR11702:SF31">
    <property type="entry name" value="MITOCHONDRIAL RIBOSOME-ASSOCIATED GTPASE 2"/>
    <property type="match status" value="1"/>
</dbReference>
<comment type="subunit">
    <text evidence="5">Monomer.</text>
</comment>
<evidence type="ECO:0000313" key="9">
    <source>
        <dbReference type="Proteomes" id="UP001225316"/>
    </source>
</evidence>
<keyword evidence="5" id="KW-0479">Metal-binding</keyword>
<dbReference type="PROSITE" id="PS51883">
    <property type="entry name" value="OBG"/>
    <property type="match status" value="1"/>
</dbReference>
<dbReference type="InterPro" id="IPR014100">
    <property type="entry name" value="GTP-bd_Obg/CgtA"/>
</dbReference>
<comment type="caution">
    <text evidence="5">Lacks conserved residue(s) required for the propagation of feature annotation.</text>
</comment>
<keyword evidence="5" id="KW-0378">Hydrolase</keyword>
<dbReference type="InterPro" id="IPR027417">
    <property type="entry name" value="P-loop_NTPase"/>
</dbReference>
<evidence type="ECO:0000259" key="6">
    <source>
        <dbReference type="PROSITE" id="PS51710"/>
    </source>
</evidence>
<comment type="cofactor">
    <cofactor evidence="5">
        <name>Mg(2+)</name>
        <dbReference type="ChEBI" id="CHEBI:18420"/>
    </cofactor>
</comment>
<dbReference type="InterPro" id="IPR031167">
    <property type="entry name" value="G_OBG"/>
</dbReference>
<evidence type="ECO:0000259" key="7">
    <source>
        <dbReference type="PROSITE" id="PS51883"/>
    </source>
</evidence>
<dbReference type="HAMAP" id="MF_01454">
    <property type="entry name" value="GTPase_Obg"/>
    <property type="match status" value="1"/>
</dbReference>
<dbReference type="InterPro" id="IPR036726">
    <property type="entry name" value="GTP1_OBG_dom_sf"/>
</dbReference>
<dbReference type="NCBIfam" id="NF008956">
    <property type="entry name" value="PRK12299.1"/>
    <property type="match status" value="1"/>
</dbReference>
<dbReference type="InterPro" id="IPR006169">
    <property type="entry name" value="GTP1_OBG_dom"/>
</dbReference>
<feature type="domain" description="OBG-type G" evidence="6">
    <location>
        <begin position="159"/>
        <end position="328"/>
    </location>
</feature>
<dbReference type="Pfam" id="PF01018">
    <property type="entry name" value="GTP1_OBG"/>
    <property type="match status" value="1"/>
</dbReference>